<evidence type="ECO:0000313" key="2">
    <source>
        <dbReference type="Proteomes" id="UP000494260"/>
    </source>
</evidence>
<proteinExistence type="predicted"/>
<dbReference type="AlphaFoldDB" id="A0A6P2YDT1"/>
<sequence length="361" mass="39465">MQINALASSADLAVSLSRKDNSVIDGTSEPNQVARLVAKLPKNLVKAWQPFVKEGVLSVSAAFCHFKPRVKWDSPLKGRSGTHHSPELADLLLIFDVPQTDGSRLERALLIQAKVSSKKYCSLKDEGDLVQRYMYSNWPKFSVLGIKPTIANISNPVNIGGSGKNSQSRYACVEDDVGADPAWLVEVGDPTSPDVSTVSSFEDGGSVSLMLSESFGEGLARMYAGSLGRRSDQADDWSSLVRYLEEYVVSHTASRKLSHVTVQPGMTAPALTSSTTFFAGTDCTFPRYRQVRHLLRGMNDWVNDVSWFCPLQSSGGQHLGYLMDWPGQSLPGDTPVDLTEPAFAVIRISVERPFVLPEIPL</sequence>
<evidence type="ECO:0000313" key="1">
    <source>
        <dbReference type="EMBL" id="VWD20390.1"/>
    </source>
</evidence>
<accession>A0A6P2YDT1</accession>
<protein>
    <submittedName>
        <fullName evidence="1">Uncharacterized protein</fullName>
    </submittedName>
</protein>
<gene>
    <name evidence="1" type="ORF">BLA18109_05894</name>
</gene>
<dbReference type="Proteomes" id="UP000494260">
    <property type="component" value="Unassembled WGS sequence"/>
</dbReference>
<organism evidence="1 2">
    <name type="scientific">Burkholderia lata (strain ATCC 17760 / DSM 23089 / LMG 22485 / NCIMB 9086 / R18194 / 383)</name>
    <dbReference type="NCBI Taxonomy" id="482957"/>
    <lineage>
        <taxon>Bacteria</taxon>
        <taxon>Pseudomonadati</taxon>
        <taxon>Pseudomonadota</taxon>
        <taxon>Betaproteobacteria</taxon>
        <taxon>Burkholderiales</taxon>
        <taxon>Burkholderiaceae</taxon>
        <taxon>Burkholderia</taxon>
        <taxon>Burkholderia cepacia complex</taxon>
    </lineage>
</organism>
<dbReference type="RefSeq" id="WP_174953658.1">
    <property type="nucleotide sequence ID" value="NZ_CABVQH010000025.1"/>
</dbReference>
<name>A0A6P2YDT1_BURL3</name>
<dbReference type="EMBL" id="CABVQH010000025">
    <property type="protein sequence ID" value="VWD20390.1"/>
    <property type="molecule type" value="Genomic_DNA"/>
</dbReference>
<reference evidence="1 2" key="1">
    <citation type="submission" date="2019-09" db="EMBL/GenBank/DDBJ databases">
        <authorList>
            <person name="Depoorter E."/>
        </authorList>
    </citation>
    <scope>NUCLEOTIDE SEQUENCE [LARGE SCALE GENOMIC DNA]</scope>
    <source>
        <strain evidence="1">R-18109</strain>
    </source>
</reference>